<comment type="caution">
    <text evidence="3">The sequence shown here is derived from an EMBL/GenBank/DDBJ whole genome shotgun (WGS) entry which is preliminary data.</text>
</comment>
<organism evidence="3 4">
    <name type="scientific">Agrocybe pediades</name>
    <dbReference type="NCBI Taxonomy" id="84607"/>
    <lineage>
        <taxon>Eukaryota</taxon>
        <taxon>Fungi</taxon>
        <taxon>Dikarya</taxon>
        <taxon>Basidiomycota</taxon>
        <taxon>Agaricomycotina</taxon>
        <taxon>Agaricomycetes</taxon>
        <taxon>Agaricomycetidae</taxon>
        <taxon>Agaricales</taxon>
        <taxon>Agaricineae</taxon>
        <taxon>Strophariaceae</taxon>
        <taxon>Agrocybe</taxon>
    </lineage>
</organism>
<dbReference type="AlphaFoldDB" id="A0A8H4VR53"/>
<gene>
    <name evidence="3" type="ORF">D9613_005207</name>
</gene>
<dbReference type="Gene3D" id="3.30.310.70">
    <property type="entry name" value="TT1751-like domain"/>
    <property type="match status" value="1"/>
</dbReference>
<feature type="domain" description="DUF302" evidence="2">
    <location>
        <begin position="149"/>
        <end position="200"/>
    </location>
</feature>
<name>A0A8H4VR53_9AGAR</name>
<evidence type="ECO:0000313" key="4">
    <source>
        <dbReference type="Proteomes" id="UP000521872"/>
    </source>
</evidence>
<proteinExistence type="predicted"/>
<feature type="transmembrane region" description="Helical" evidence="1">
    <location>
        <begin position="46"/>
        <end position="66"/>
    </location>
</feature>
<dbReference type="EMBL" id="JAACJL010000016">
    <property type="protein sequence ID" value="KAF4619826.1"/>
    <property type="molecule type" value="Genomic_DNA"/>
</dbReference>
<dbReference type="InterPro" id="IPR005180">
    <property type="entry name" value="DUF302"/>
</dbReference>
<sequence length="243" mass="27407">MRAAAFRCCESLNSRKENISIASYVHMRINHEFHGKGFLRPYKTRLASCCLFTIASAVGPYLFPLISLSSMSTTKRTIPFTAHHAIYETTLSFAEVQSRLYAEVNKENSDGVLNILRSIKSQKDFESVVAKYKGQDFLYFAEIHHHVLLQYSDGLKHPSNVVYTIGNPLIAQRILKHNTYAAYNIPPRLLITEKPDFSGCVVYFQPPSATMGVPFGETDPELQRELEALDAKLDNLVTKITTV</sequence>
<protein>
    <recommendedName>
        <fullName evidence="2">DUF302 domain-containing protein</fullName>
    </recommendedName>
</protein>
<keyword evidence="1" id="KW-1133">Transmembrane helix</keyword>
<evidence type="ECO:0000313" key="3">
    <source>
        <dbReference type="EMBL" id="KAF4619826.1"/>
    </source>
</evidence>
<dbReference type="InterPro" id="IPR035923">
    <property type="entry name" value="TT1751-like_sf"/>
</dbReference>
<dbReference type="SUPFAM" id="SSF103247">
    <property type="entry name" value="TT1751-like"/>
    <property type="match status" value="1"/>
</dbReference>
<dbReference type="Proteomes" id="UP000521872">
    <property type="component" value="Unassembled WGS sequence"/>
</dbReference>
<dbReference type="Pfam" id="PF03625">
    <property type="entry name" value="DUF302"/>
    <property type="match status" value="1"/>
</dbReference>
<evidence type="ECO:0000259" key="2">
    <source>
        <dbReference type="Pfam" id="PF03625"/>
    </source>
</evidence>
<keyword evidence="4" id="KW-1185">Reference proteome</keyword>
<keyword evidence="1" id="KW-0812">Transmembrane</keyword>
<evidence type="ECO:0000256" key="1">
    <source>
        <dbReference type="SAM" id="Phobius"/>
    </source>
</evidence>
<accession>A0A8H4VR53</accession>
<reference evidence="3 4" key="1">
    <citation type="submission" date="2019-12" db="EMBL/GenBank/DDBJ databases">
        <authorList>
            <person name="Floudas D."/>
            <person name="Bentzer J."/>
            <person name="Ahren D."/>
            <person name="Johansson T."/>
            <person name="Persson P."/>
            <person name="Tunlid A."/>
        </authorList>
    </citation>
    <scope>NUCLEOTIDE SEQUENCE [LARGE SCALE GENOMIC DNA]</scope>
    <source>
        <strain evidence="3 4">CBS 102.39</strain>
    </source>
</reference>
<keyword evidence="1" id="KW-0472">Membrane</keyword>